<reference evidence="2 3" key="1">
    <citation type="submission" date="2018-01" db="EMBL/GenBank/DDBJ databases">
        <title>The draft genome sequence of Cohaesibacter sp. H1304.</title>
        <authorList>
            <person name="Wang N.-N."/>
            <person name="Du Z.-J."/>
        </authorList>
    </citation>
    <scope>NUCLEOTIDE SEQUENCE [LARGE SCALE GENOMIC DNA]</scope>
    <source>
        <strain evidence="2 3">H1304</strain>
    </source>
</reference>
<feature type="domain" description="Anti-sigma factor NepR" evidence="1">
    <location>
        <begin position="22"/>
        <end position="56"/>
    </location>
</feature>
<dbReference type="Pfam" id="PF18557">
    <property type="entry name" value="NepR"/>
    <property type="match status" value="1"/>
</dbReference>
<evidence type="ECO:0000313" key="2">
    <source>
        <dbReference type="EMBL" id="PLW77701.1"/>
    </source>
</evidence>
<evidence type="ECO:0000313" key="3">
    <source>
        <dbReference type="Proteomes" id="UP000234881"/>
    </source>
</evidence>
<gene>
    <name evidence="2" type="ORF">C0081_08335</name>
</gene>
<dbReference type="AlphaFoldDB" id="A0A2N5XT68"/>
<evidence type="ECO:0000259" key="1">
    <source>
        <dbReference type="Pfam" id="PF18557"/>
    </source>
</evidence>
<dbReference type="InterPro" id="IPR041649">
    <property type="entry name" value="NepR"/>
</dbReference>
<protein>
    <recommendedName>
        <fullName evidence="1">Anti-sigma factor NepR domain-containing protein</fullName>
    </recommendedName>
</protein>
<name>A0A2N5XT68_9HYPH</name>
<keyword evidence="3" id="KW-1185">Reference proteome</keyword>
<comment type="caution">
    <text evidence="2">The sequence shown here is derived from an EMBL/GenBank/DDBJ whole genome shotgun (WGS) entry which is preliminary data.</text>
</comment>
<organism evidence="2 3">
    <name type="scientific">Cohaesibacter celericrescens</name>
    <dbReference type="NCBI Taxonomy" id="2067669"/>
    <lineage>
        <taxon>Bacteria</taxon>
        <taxon>Pseudomonadati</taxon>
        <taxon>Pseudomonadota</taxon>
        <taxon>Alphaproteobacteria</taxon>
        <taxon>Hyphomicrobiales</taxon>
        <taxon>Cohaesibacteraceae</taxon>
    </lineage>
</organism>
<dbReference type="OrthoDB" id="8421187at2"/>
<dbReference type="Proteomes" id="UP000234881">
    <property type="component" value="Unassembled WGS sequence"/>
</dbReference>
<dbReference type="EMBL" id="PKUQ01000016">
    <property type="protein sequence ID" value="PLW77701.1"/>
    <property type="molecule type" value="Genomic_DNA"/>
</dbReference>
<proteinExistence type="predicted"/>
<accession>A0A2N5XT68</accession>
<sequence length="65" mass="7068">MDPAPGGFDDLLAPNAGGLDPNDAISQKLKALYSQAEQQAIPDRFLDLLEKLDEVERASKPSEEK</sequence>